<comment type="caution">
    <text evidence="1">The sequence shown here is derived from an EMBL/GenBank/DDBJ whole genome shotgun (WGS) entry which is preliminary data.</text>
</comment>
<evidence type="ECO:0000313" key="1">
    <source>
        <dbReference type="EMBL" id="GIX67990.1"/>
    </source>
</evidence>
<dbReference type="AlphaFoldDB" id="A0AAV4M6W9"/>
<protein>
    <submittedName>
        <fullName evidence="1">Uncharacterized protein</fullName>
    </submittedName>
</protein>
<name>A0AAV4M6W9_CAEEX</name>
<dbReference type="EMBL" id="BPLR01019449">
    <property type="protein sequence ID" value="GIX67990.1"/>
    <property type="molecule type" value="Genomic_DNA"/>
</dbReference>
<proteinExistence type="predicted"/>
<organism evidence="1 2">
    <name type="scientific">Caerostris extrusa</name>
    <name type="common">Bark spider</name>
    <name type="synonym">Caerostris bankana</name>
    <dbReference type="NCBI Taxonomy" id="172846"/>
    <lineage>
        <taxon>Eukaryota</taxon>
        <taxon>Metazoa</taxon>
        <taxon>Ecdysozoa</taxon>
        <taxon>Arthropoda</taxon>
        <taxon>Chelicerata</taxon>
        <taxon>Arachnida</taxon>
        <taxon>Araneae</taxon>
        <taxon>Araneomorphae</taxon>
        <taxon>Entelegynae</taxon>
        <taxon>Araneoidea</taxon>
        <taxon>Araneidae</taxon>
        <taxon>Caerostris</taxon>
    </lineage>
</organism>
<keyword evidence="2" id="KW-1185">Reference proteome</keyword>
<sequence>MSRMRHDRVIPCPTSLEVNATTRLPRRFTFLCRIHGGGELSIAALSLIERWLALSRGRPSVIHFYLFASIQPLNKGRRSSLTLG</sequence>
<gene>
    <name evidence="1" type="ORF">CEXT_401661</name>
</gene>
<reference evidence="1 2" key="1">
    <citation type="submission" date="2021-06" db="EMBL/GenBank/DDBJ databases">
        <title>Caerostris extrusa draft genome.</title>
        <authorList>
            <person name="Kono N."/>
            <person name="Arakawa K."/>
        </authorList>
    </citation>
    <scope>NUCLEOTIDE SEQUENCE [LARGE SCALE GENOMIC DNA]</scope>
</reference>
<accession>A0AAV4M6W9</accession>
<dbReference type="Proteomes" id="UP001054945">
    <property type="component" value="Unassembled WGS sequence"/>
</dbReference>
<evidence type="ECO:0000313" key="2">
    <source>
        <dbReference type="Proteomes" id="UP001054945"/>
    </source>
</evidence>